<protein>
    <submittedName>
        <fullName evidence="6">DNA-binding response regulator</fullName>
    </submittedName>
</protein>
<keyword evidence="2" id="KW-0597">Phosphoprotein</keyword>
<keyword evidence="1 3" id="KW-0238">DNA-binding</keyword>
<dbReference type="InterPro" id="IPR001789">
    <property type="entry name" value="Sig_transdc_resp-reg_receiver"/>
</dbReference>
<dbReference type="SUPFAM" id="SSF52172">
    <property type="entry name" value="CheY-like"/>
    <property type="match status" value="1"/>
</dbReference>
<dbReference type="InterPro" id="IPR036388">
    <property type="entry name" value="WH-like_DNA-bd_sf"/>
</dbReference>
<sequence length="222" mass="24432">MRVLIVDDEQIFADTLRIALTRESMAVDVCHDGLDALELLSLNDYDVCVLDRDLPGMHGDEVCRRIVGSPDPVPVLMLTAARRLGEKVAGFELGADDYLTKPFDLAELVVRIRALARRPRRALPPVLSGCGIELDSFRHEVTRDGTPIRLSRKEFAVLEIILAAGGSPVSAETLLEKAWDENANPFTNSTRMTVSALRKKLGEPRVIQTVSGVGYRLGLRDA</sequence>
<dbReference type="InterPro" id="IPR011006">
    <property type="entry name" value="CheY-like_superfamily"/>
</dbReference>
<dbReference type="Proteomes" id="UP000269438">
    <property type="component" value="Unassembled WGS sequence"/>
</dbReference>
<feature type="domain" description="Response regulatory" evidence="4">
    <location>
        <begin position="2"/>
        <end position="116"/>
    </location>
</feature>
<dbReference type="Gene3D" id="6.10.250.690">
    <property type="match status" value="1"/>
</dbReference>
<evidence type="ECO:0000256" key="1">
    <source>
        <dbReference type="ARBA" id="ARBA00023125"/>
    </source>
</evidence>
<dbReference type="PROSITE" id="PS50110">
    <property type="entry name" value="RESPONSE_REGULATORY"/>
    <property type="match status" value="1"/>
</dbReference>
<feature type="modified residue" description="4-aspartylphosphate" evidence="2">
    <location>
        <position position="51"/>
    </location>
</feature>
<dbReference type="GO" id="GO:0000976">
    <property type="term" value="F:transcription cis-regulatory region binding"/>
    <property type="evidence" value="ECO:0007669"/>
    <property type="project" value="TreeGrafter"/>
</dbReference>
<dbReference type="GO" id="GO:0006355">
    <property type="term" value="P:regulation of DNA-templated transcription"/>
    <property type="evidence" value="ECO:0007669"/>
    <property type="project" value="InterPro"/>
</dbReference>
<dbReference type="SMART" id="SM00448">
    <property type="entry name" value="REC"/>
    <property type="match status" value="1"/>
</dbReference>
<proteinExistence type="predicted"/>
<dbReference type="InterPro" id="IPR016032">
    <property type="entry name" value="Sig_transdc_resp-reg_C-effctor"/>
</dbReference>
<dbReference type="PANTHER" id="PTHR48111">
    <property type="entry name" value="REGULATOR OF RPOS"/>
    <property type="match status" value="1"/>
</dbReference>
<dbReference type="GO" id="GO:0032993">
    <property type="term" value="C:protein-DNA complex"/>
    <property type="evidence" value="ECO:0007669"/>
    <property type="project" value="TreeGrafter"/>
</dbReference>
<feature type="DNA-binding region" description="OmpR/PhoB-type" evidence="3">
    <location>
        <begin position="124"/>
        <end position="219"/>
    </location>
</feature>
<dbReference type="PROSITE" id="PS51755">
    <property type="entry name" value="OMPR_PHOB"/>
    <property type="match status" value="1"/>
</dbReference>
<dbReference type="SMART" id="SM00862">
    <property type="entry name" value="Trans_reg_C"/>
    <property type="match status" value="1"/>
</dbReference>
<dbReference type="InterPro" id="IPR001867">
    <property type="entry name" value="OmpR/PhoB-type_DNA-bd"/>
</dbReference>
<dbReference type="SUPFAM" id="SSF46894">
    <property type="entry name" value="C-terminal effector domain of the bipartite response regulators"/>
    <property type="match status" value="1"/>
</dbReference>
<evidence type="ECO:0000256" key="3">
    <source>
        <dbReference type="PROSITE-ProRule" id="PRU01091"/>
    </source>
</evidence>
<dbReference type="OrthoDB" id="9802426at2"/>
<dbReference type="Pfam" id="PF00486">
    <property type="entry name" value="Trans_reg_C"/>
    <property type="match status" value="1"/>
</dbReference>
<evidence type="ECO:0000259" key="4">
    <source>
        <dbReference type="PROSITE" id="PS50110"/>
    </source>
</evidence>
<dbReference type="Gene3D" id="3.40.50.2300">
    <property type="match status" value="1"/>
</dbReference>
<organism evidence="6 7">
    <name type="scientific">Mycetocola lacteus</name>
    <dbReference type="NCBI Taxonomy" id="76637"/>
    <lineage>
        <taxon>Bacteria</taxon>
        <taxon>Bacillati</taxon>
        <taxon>Actinomycetota</taxon>
        <taxon>Actinomycetes</taxon>
        <taxon>Micrococcales</taxon>
        <taxon>Microbacteriaceae</taxon>
        <taxon>Mycetocola</taxon>
    </lineage>
</organism>
<dbReference type="Gene3D" id="1.10.10.10">
    <property type="entry name" value="Winged helix-like DNA-binding domain superfamily/Winged helix DNA-binding domain"/>
    <property type="match status" value="1"/>
</dbReference>
<reference evidence="6 7" key="1">
    <citation type="submission" date="2018-10" db="EMBL/GenBank/DDBJ databases">
        <authorList>
            <person name="Li J."/>
        </authorList>
    </citation>
    <scope>NUCLEOTIDE SEQUENCE [LARGE SCALE GENOMIC DNA]</scope>
    <source>
        <strain evidence="6 7">JCM 11654</strain>
    </source>
</reference>
<dbReference type="GO" id="GO:0000156">
    <property type="term" value="F:phosphorelay response regulator activity"/>
    <property type="evidence" value="ECO:0007669"/>
    <property type="project" value="TreeGrafter"/>
</dbReference>
<dbReference type="Pfam" id="PF00072">
    <property type="entry name" value="Response_reg"/>
    <property type="match status" value="1"/>
</dbReference>
<dbReference type="CDD" id="cd00383">
    <property type="entry name" value="trans_reg_C"/>
    <property type="match status" value="1"/>
</dbReference>
<evidence type="ECO:0000313" key="6">
    <source>
        <dbReference type="EMBL" id="RLP79198.1"/>
    </source>
</evidence>
<keyword evidence="7" id="KW-1185">Reference proteome</keyword>
<evidence type="ECO:0000256" key="2">
    <source>
        <dbReference type="PROSITE-ProRule" id="PRU00169"/>
    </source>
</evidence>
<dbReference type="AlphaFoldDB" id="A0A3L7AHP2"/>
<gene>
    <name evidence="6" type="ORF">D9V34_15435</name>
</gene>
<evidence type="ECO:0000313" key="7">
    <source>
        <dbReference type="Proteomes" id="UP000269438"/>
    </source>
</evidence>
<dbReference type="GO" id="GO:0005829">
    <property type="term" value="C:cytosol"/>
    <property type="evidence" value="ECO:0007669"/>
    <property type="project" value="TreeGrafter"/>
</dbReference>
<dbReference type="InterPro" id="IPR039420">
    <property type="entry name" value="WalR-like"/>
</dbReference>
<dbReference type="RefSeq" id="WP_121689376.1">
    <property type="nucleotide sequence ID" value="NZ_RCUY01000015.1"/>
</dbReference>
<comment type="caution">
    <text evidence="6">The sequence shown here is derived from an EMBL/GenBank/DDBJ whole genome shotgun (WGS) entry which is preliminary data.</text>
</comment>
<accession>A0A3L7AHP2</accession>
<feature type="domain" description="OmpR/PhoB-type" evidence="5">
    <location>
        <begin position="124"/>
        <end position="219"/>
    </location>
</feature>
<name>A0A3L7AHP2_9MICO</name>
<dbReference type="EMBL" id="RCUY01000015">
    <property type="protein sequence ID" value="RLP79198.1"/>
    <property type="molecule type" value="Genomic_DNA"/>
</dbReference>
<dbReference type="PANTHER" id="PTHR48111:SF36">
    <property type="entry name" value="TRANSCRIPTIONAL REGULATORY PROTEIN CUTR"/>
    <property type="match status" value="1"/>
</dbReference>
<evidence type="ECO:0000259" key="5">
    <source>
        <dbReference type="PROSITE" id="PS51755"/>
    </source>
</evidence>